<protein>
    <recommendedName>
        <fullName evidence="1">DH domain-containing protein</fullName>
    </recommendedName>
</protein>
<feature type="domain" description="DH" evidence="1">
    <location>
        <begin position="1"/>
        <end position="64"/>
    </location>
</feature>
<sequence length="64" mass="7766">MLTAHLQKHSEALLELERTCRSSRKLDGLCRDFELQKVCYLPLNIFFLRPLHRLMHYKQILERL</sequence>
<organism evidence="2 3">
    <name type="scientific">Cirrhinus mrigala</name>
    <name type="common">Mrigala</name>
    <dbReference type="NCBI Taxonomy" id="683832"/>
    <lineage>
        <taxon>Eukaryota</taxon>
        <taxon>Metazoa</taxon>
        <taxon>Chordata</taxon>
        <taxon>Craniata</taxon>
        <taxon>Vertebrata</taxon>
        <taxon>Euteleostomi</taxon>
        <taxon>Actinopterygii</taxon>
        <taxon>Neopterygii</taxon>
        <taxon>Teleostei</taxon>
        <taxon>Ostariophysi</taxon>
        <taxon>Cypriniformes</taxon>
        <taxon>Cyprinidae</taxon>
        <taxon>Labeoninae</taxon>
        <taxon>Labeonini</taxon>
        <taxon>Cirrhinus</taxon>
    </lineage>
</organism>
<dbReference type="Gene3D" id="1.20.900.10">
    <property type="entry name" value="Dbl homology (DH) domain"/>
    <property type="match status" value="1"/>
</dbReference>
<comment type="caution">
    <text evidence="2">The sequence shown here is derived from an EMBL/GenBank/DDBJ whole genome shotgun (WGS) entry which is preliminary data.</text>
</comment>
<dbReference type="PANTHER" id="PTHR45858:SF2">
    <property type="entry name" value="FERM, ARHGEF AND PLECKSTRIN DOMAIN-CONTAINING PROTEIN 1"/>
    <property type="match status" value="1"/>
</dbReference>
<dbReference type="EMBL" id="JAMKFB020000001">
    <property type="protein sequence ID" value="KAL0204336.1"/>
    <property type="molecule type" value="Genomic_DNA"/>
</dbReference>
<proteinExistence type="predicted"/>
<name>A0ABD0S168_CIRMR</name>
<keyword evidence="3" id="KW-1185">Reference proteome</keyword>
<dbReference type="InterPro" id="IPR000219">
    <property type="entry name" value="DH_dom"/>
</dbReference>
<accession>A0ABD0S168</accession>
<feature type="non-terminal residue" evidence="2">
    <location>
        <position position="64"/>
    </location>
</feature>
<dbReference type="InterPro" id="IPR051835">
    <property type="entry name" value="RAC1-GEF"/>
</dbReference>
<gene>
    <name evidence="2" type="ORF">M9458_002354</name>
</gene>
<evidence type="ECO:0000313" key="2">
    <source>
        <dbReference type="EMBL" id="KAL0204336.1"/>
    </source>
</evidence>
<dbReference type="InterPro" id="IPR035899">
    <property type="entry name" value="DBL_dom_sf"/>
</dbReference>
<evidence type="ECO:0000259" key="1">
    <source>
        <dbReference type="PROSITE" id="PS50010"/>
    </source>
</evidence>
<reference evidence="2 3" key="1">
    <citation type="submission" date="2024-05" db="EMBL/GenBank/DDBJ databases">
        <title>Genome sequencing and assembly of Indian major carp, Cirrhinus mrigala (Hamilton, 1822).</title>
        <authorList>
            <person name="Mohindra V."/>
            <person name="Chowdhury L.M."/>
            <person name="Lal K."/>
            <person name="Jena J.K."/>
        </authorList>
    </citation>
    <scope>NUCLEOTIDE SEQUENCE [LARGE SCALE GENOMIC DNA]</scope>
    <source>
        <strain evidence="2">CM1030</strain>
        <tissue evidence="2">Blood</tissue>
    </source>
</reference>
<evidence type="ECO:0000313" key="3">
    <source>
        <dbReference type="Proteomes" id="UP001529510"/>
    </source>
</evidence>
<dbReference type="SUPFAM" id="SSF48065">
    <property type="entry name" value="DBL homology domain (DH-domain)"/>
    <property type="match status" value="1"/>
</dbReference>
<dbReference type="Proteomes" id="UP001529510">
    <property type="component" value="Unassembled WGS sequence"/>
</dbReference>
<dbReference type="AlphaFoldDB" id="A0ABD0S168"/>
<dbReference type="PANTHER" id="PTHR45858">
    <property type="entry name" value="FERM DOMAIN CONTAINING PROTEIN"/>
    <property type="match status" value="1"/>
</dbReference>
<dbReference type="PROSITE" id="PS50010">
    <property type="entry name" value="DH_2"/>
    <property type="match status" value="1"/>
</dbReference>